<protein>
    <submittedName>
        <fullName evidence="1">Phytanoyl-CoA dioxygenase</fullName>
    </submittedName>
</protein>
<comment type="caution">
    <text evidence="1">The sequence shown here is derived from an EMBL/GenBank/DDBJ whole genome shotgun (WGS) entry which is preliminary data.</text>
</comment>
<organism evidence="1 2">
    <name type="scientific">Tengunoibacter tsumagoiensis</name>
    <dbReference type="NCBI Taxonomy" id="2014871"/>
    <lineage>
        <taxon>Bacteria</taxon>
        <taxon>Bacillati</taxon>
        <taxon>Chloroflexota</taxon>
        <taxon>Ktedonobacteria</taxon>
        <taxon>Ktedonobacterales</taxon>
        <taxon>Dictyobacteraceae</taxon>
        <taxon>Tengunoibacter</taxon>
    </lineage>
</organism>
<reference evidence="2" key="1">
    <citation type="submission" date="2018-12" db="EMBL/GenBank/DDBJ databases">
        <title>Tengunoibacter tsumagoiensis gen. nov., sp. nov., Dictyobacter kobayashii sp. nov., D. alpinus sp. nov., and D. joshuensis sp. nov. and description of Dictyobacteraceae fam. nov. within the order Ktedonobacterales isolated from Tengu-no-mugimeshi.</title>
        <authorList>
            <person name="Wang C.M."/>
            <person name="Zheng Y."/>
            <person name="Sakai Y."/>
            <person name="Toyoda A."/>
            <person name="Minakuchi Y."/>
            <person name="Abe K."/>
            <person name="Yokota A."/>
            <person name="Yabe S."/>
        </authorList>
    </citation>
    <scope>NUCLEOTIDE SEQUENCE [LARGE SCALE GENOMIC DNA]</scope>
    <source>
        <strain evidence="2">Uno3</strain>
    </source>
</reference>
<dbReference type="Gene3D" id="2.60.120.620">
    <property type="entry name" value="q2cbj1_9rhob like domain"/>
    <property type="match status" value="1"/>
</dbReference>
<dbReference type="EMBL" id="BIFR01000002">
    <property type="protein sequence ID" value="GCE16105.1"/>
    <property type="molecule type" value="Genomic_DNA"/>
</dbReference>
<dbReference type="AlphaFoldDB" id="A0A402AAX5"/>
<dbReference type="GO" id="GO:0016706">
    <property type="term" value="F:2-oxoglutarate-dependent dioxygenase activity"/>
    <property type="evidence" value="ECO:0007669"/>
    <property type="project" value="UniProtKB-ARBA"/>
</dbReference>
<dbReference type="PANTHER" id="PTHR40128:SF1">
    <property type="entry name" value="PHYTANOYL-COA HYDROXYLASE"/>
    <property type="match status" value="1"/>
</dbReference>
<dbReference type="Proteomes" id="UP000287352">
    <property type="component" value="Unassembled WGS sequence"/>
</dbReference>
<keyword evidence="1" id="KW-0560">Oxidoreductase</keyword>
<sequence>MSAQIRELSLISNGHTLSQAPERLGWLEPTDPHTPITELHEKYKANGYLWLKQILPREAVMAFRKRIFASLAASGMLVPGSDPEVGLYSGVTEQPELAHKLFMEAHRWPEYEEFCRMPEIVQFYERFLGGKLHLHKRKLLRYNVPGDPNCTGVHYDLVYLRGGTDQLCSSWIPLGDIPVERGGLIYLEGSDALGRKMEAEFAQKNASLPPEERISAYNRNMRTGWLTDDLPALADRVNTRWLIADYEAGDMVVHSPYMIHAATTNYDPANNIRLSTDIRYQRIDDAIDTRWNNDYFSGDGL</sequence>
<evidence type="ECO:0000313" key="2">
    <source>
        <dbReference type="Proteomes" id="UP000287352"/>
    </source>
</evidence>
<accession>A0A402AAX5</accession>
<evidence type="ECO:0000313" key="1">
    <source>
        <dbReference type="EMBL" id="GCE16105.1"/>
    </source>
</evidence>
<dbReference type="RefSeq" id="WP_126583488.1">
    <property type="nucleotide sequence ID" value="NZ_BIFR01000002.1"/>
</dbReference>
<gene>
    <name evidence="1" type="ORF">KTT_59640</name>
</gene>
<dbReference type="PANTHER" id="PTHR40128">
    <property type="entry name" value="EXPRESSED PROTEIN"/>
    <property type="match status" value="1"/>
</dbReference>
<keyword evidence="2" id="KW-1185">Reference proteome</keyword>
<dbReference type="InterPro" id="IPR008775">
    <property type="entry name" value="Phytyl_CoA_dOase-like"/>
</dbReference>
<dbReference type="SUPFAM" id="SSF51197">
    <property type="entry name" value="Clavaminate synthase-like"/>
    <property type="match status" value="1"/>
</dbReference>
<name>A0A402AAX5_9CHLR</name>
<dbReference type="OrthoDB" id="183023at2"/>
<proteinExistence type="predicted"/>
<keyword evidence="1" id="KW-0223">Dioxygenase</keyword>
<dbReference type="Pfam" id="PF05721">
    <property type="entry name" value="PhyH"/>
    <property type="match status" value="1"/>
</dbReference>